<dbReference type="InterPro" id="IPR002528">
    <property type="entry name" value="MATE_fam"/>
</dbReference>
<dbReference type="GO" id="GO:0015297">
    <property type="term" value="F:antiporter activity"/>
    <property type="evidence" value="ECO:0007669"/>
    <property type="project" value="InterPro"/>
</dbReference>
<evidence type="ECO:0000256" key="4">
    <source>
        <dbReference type="ARBA" id="ARBA00023315"/>
    </source>
</evidence>
<evidence type="ECO:0000313" key="7">
    <source>
        <dbReference type="EMBL" id="ENZ20387.1"/>
    </source>
</evidence>
<proteinExistence type="inferred from homology"/>
<dbReference type="GO" id="GO:0042910">
    <property type="term" value="F:xenobiotic transmembrane transporter activity"/>
    <property type="evidence" value="ECO:0007669"/>
    <property type="project" value="InterPro"/>
</dbReference>
<dbReference type="PROSITE" id="PS00101">
    <property type="entry name" value="HEXAPEP_TRANSFERASES"/>
    <property type="match status" value="1"/>
</dbReference>
<dbReference type="InterPro" id="IPR024688">
    <property type="entry name" value="Mac_dom"/>
</dbReference>
<reference evidence="7 8" key="1">
    <citation type="submission" date="2013-01" db="EMBL/GenBank/DDBJ databases">
        <title>The Genome Sequence of Clostridium clostridioforme 90A8.</title>
        <authorList>
            <consortium name="The Broad Institute Genome Sequencing Platform"/>
            <person name="Earl A."/>
            <person name="Ward D."/>
            <person name="Feldgarden M."/>
            <person name="Gevers D."/>
            <person name="Courvalin P."/>
            <person name="Lambert T."/>
            <person name="Walker B."/>
            <person name="Young S.K."/>
            <person name="Zeng Q."/>
            <person name="Gargeya S."/>
            <person name="Fitzgerald M."/>
            <person name="Haas B."/>
            <person name="Abouelleil A."/>
            <person name="Alvarado L."/>
            <person name="Arachchi H.M."/>
            <person name="Berlin A.M."/>
            <person name="Chapman S.B."/>
            <person name="Dewar J."/>
            <person name="Goldberg J."/>
            <person name="Griggs A."/>
            <person name="Gujja S."/>
            <person name="Hansen M."/>
            <person name="Howarth C."/>
            <person name="Imamovic A."/>
            <person name="Larimer J."/>
            <person name="McCowan C."/>
            <person name="Murphy C."/>
            <person name="Neiman D."/>
            <person name="Pearson M."/>
            <person name="Priest M."/>
            <person name="Roberts A."/>
            <person name="Saif S."/>
            <person name="Shea T."/>
            <person name="Sisk P."/>
            <person name="Sykes S."/>
            <person name="Wortman J."/>
            <person name="Nusbaum C."/>
            <person name="Birren B."/>
        </authorList>
    </citation>
    <scope>NUCLEOTIDE SEQUENCE [LARGE SCALE GENOMIC DNA]</scope>
    <source>
        <strain evidence="7 8">90A8</strain>
    </source>
</reference>
<dbReference type="InterPro" id="IPR039369">
    <property type="entry name" value="LacA-like"/>
</dbReference>
<dbReference type="SMART" id="SM01266">
    <property type="entry name" value="Mac"/>
    <property type="match status" value="1"/>
</dbReference>
<dbReference type="PANTHER" id="PTHR43017">
    <property type="entry name" value="GALACTOSIDE O-ACETYLTRANSFERASE"/>
    <property type="match status" value="1"/>
</dbReference>
<dbReference type="Gene3D" id="2.160.10.10">
    <property type="entry name" value="Hexapeptide repeat proteins"/>
    <property type="match status" value="1"/>
</dbReference>
<dbReference type="InterPro" id="IPR011004">
    <property type="entry name" value="Trimer_LpxA-like_sf"/>
</dbReference>
<dbReference type="AlphaFoldDB" id="A0A0E2HHP1"/>
<evidence type="ECO:0000256" key="1">
    <source>
        <dbReference type="ARBA" id="ARBA00007274"/>
    </source>
</evidence>
<keyword evidence="4" id="KW-0012">Acyltransferase</keyword>
<accession>A0A0E2HHP1</accession>
<dbReference type="GO" id="GO:0008870">
    <property type="term" value="F:galactoside O-acetyltransferase activity"/>
    <property type="evidence" value="ECO:0007669"/>
    <property type="project" value="TreeGrafter"/>
</dbReference>
<name>A0A0E2HHP1_9FIRM</name>
<gene>
    <name evidence="7" type="ORF">HMPREF1090_00322</name>
</gene>
<comment type="similarity">
    <text evidence="1">Belongs to the transferase hexapeptide repeat family.</text>
</comment>
<evidence type="ECO:0000256" key="3">
    <source>
        <dbReference type="ARBA" id="ARBA00022737"/>
    </source>
</evidence>
<dbReference type="PANTHER" id="PTHR43017:SF1">
    <property type="entry name" value="ACETYLTRANSFERASE YJL218W-RELATED"/>
    <property type="match status" value="1"/>
</dbReference>
<dbReference type="Proteomes" id="UP000013085">
    <property type="component" value="Unassembled WGS sequence"/>
</dbReference>
<organism evidence="7 8">
    <name type="scientific">[Clostridium] clostridioforme 90A8</name>
    <dbReference type="NCBI Taxonomy" id="999408"/>
    <lineage>
        <taxon>Bacteria</taxon>
        <taxon>Bacillati</taxon>
        <taxon>Bacillota</taxon>
        <taxon>Clostridia</taxon>
        <taxon>Lachnospirales</taxon>
        <taxon>Lachnospiraceae</taxon>
        <taxon>Enterocloster</taxon>
    </lineage>
</organism>
<dbReference type="Pfam" id="PF12464">
    <property type="entry name" value="Mac"/>
    <property type="match status" value="1"/>
</dbReference>
<keyword evidence="2 7" id="KW-0808">Transferase</keyword>
<protein>
    <submittedName>
        <fullName evidence="7">Galactoside O-acetyltransferase</fullName>
    </submittedName>
</protein>
<dbReference type="Pfam" id="PF01554">
    <property type="entry name" value="MatE"/>
    <property type="match status" value="1"/>
</dbReference>
<feature type="transmembrane region" description="Helical" evidence="5">
    <location>
        <begin position="68"/>
        <end position="93"/>
    </location>
</feature>
<feature type="transmembrane region" description="Helical" evidence="5">
    <location>
        <begin position="27"/>
        <end position="48"/>
    </location>
</feature>
<dbReference type="InterPro" id="IPR001451">
    <property type="entry name" value="Hexapep"/>
</dbReference>
<comment type="caution">
    <text evidence="7">The sequence shown here is derived from an EMBL/GenBank/DDBJ whole genome shotgun (WGS) entry which is preliminary data.</text>
</comment>
<keyword evidence="5" id="KW-1133">Transmembrane helix</keyword>
<feature type="domain" description="Maltose/galactoside acetyltransferase" evidence="6">
    <location>
        <begin position="275"/>
        <end position="329"/>
    </location>
</feature>
<evidence type="ECO:0000259" key="6">
    <source>
        <dbReference type="SMART" id="SM01266"/>
    </source>
</evidence>
<evidence type="ECO:0000256" key="2">
    <source>
        <dbReference type="ARBA" id="ARBA00022679"/>
    </source>
</evidence>
<dbReference type="EMBL" id="AGYR01000001">
    <property type="protein sequence ID" value="ENZ20387.1"/>
    <property type="molecule type" value="Genomic_DNA"/>
</dbReference>
<keyword evidence="5" id="KW-0472">Membrane</keyword>
<evidence type="ECO:0000313" key="8">
    <source>
        <dbReference type="Proteomes" id="UP000013085"/>
    </source>
</evidence>
<dbReference type="SUPFAM" id="SSF51161">
    <property type="entry name" value="Trimeric LpxA-like enzymes"/>
    <property type="match status" value="1"/>
</dbReference>
<keyword evidence="3" id="KW-0677">Repeat</keyword>
<dbReference type="HOGENOM" id="CLU_046104_0_0_9"/>
<dbReference type="Pfam" id="PF00132">
    <property type="entry name" value="Hexapep"/>
    <property type="match status" value="1"/>
</dbReference>
<keyword evidence="5" id="KW-0812">Transmembrane</keyword>
<dbReference type="InterPro" id="IPR018357">
    <property type="entry name" value="Hexapep_transf_CS"/>
</dbReference>
<dbReference type="GO" id="GO:0016020">
    <property type="term" value="C:membrane"/>
    <property type="evidence" value="ECO:0007669"/>
    <property type="project" value="InterPro"/>
</dbReference>
<dbReference type="FunFam" id="2.160.10.10:FF:000025">
    <property type="entry name" value="Hexapeptide-repeat containing-acetyltransferase"/>
    <property type="match status" value="1"/>
</dbReference>
<dbReference type="CDD" id="cd03357">
    <property type="entry name" value="LbH_MAT_GAT"/>
    <property type="match status" value="1"/>
</dbReference>
<feature type="transmembrane region" description="Helical" evidence="5">
    <location>
        <begin position="105"/>
        <end position="127"/>
    </location>
</feature>
<dbReference type="PATRIC" id="fig|999408.3.peg.349"/>
<sequence length="471" mass="52622">MFLLFPFIRKMNQNANQYMAEESIGKLMLRFSIPCIMSLLVSALYNIVDQIFIGRGVGFLGNGATNVVFPVTIIALSLSLLVGDGCAAYLSICQGRKDGEHAHRSVGNAVAFIVASGIVLTLLYAFFRDSILWGFGATWRRVKLIFRILRPCGGYSLLWSGSAVHGNGIQKIKTPGGWGSGAVHIRAHQPIDILSRRAAVRALRKICLKQFGQQAVPLRWARIFLAFHCQGNIVQLFQQHRSIWKGRNVWMETERNQHRNQDGRIEGMRDQDSAAKRMEDGRLYFPGDEDILKEQMACMELLYDYNATRPKESARRAGLLEQMFGSIGRDCYIEPPLHSNWGGRHVYMGDFVYANFNLTLVDDGEIYIGSHCMIGPNVTIATAGHPVEPELRRKGIQFNMPVRIGENVWIGAGAVVVPGVTIGDNSVIGAGSVVTRDIPANVVAVGNPCRILREIGERDRMYYYKDRKIDM</sequence>
<evidence type="ECO:0000256" key="5">
    <source>
        <dbReference type="SAM" id="Phobius"/>
    </source>
</evidence>